<dbReference type="InterPro" id="IPR016187">
    <property type="entry name" value="CTDL_fold"/>
</dbReference>
<evidence type="ECO:0000313" key="4">
    <source>
        <dbReference type="Proteomes" id="UP000001940"/>
    </source>
</evidence>
<name>Q60F71_CAEEL</name>
<dbReference type="SMR" id="Q60F71"/>
<organism evidence="3 4">
    <name type="scientific">Caenorhabditis elegans</name>
    <dbReference type="NCBI Taxonomy" id="6239"/>
    <lineage>
        <taxon>Eukaryota</taxon>
        <taxon>Metazoa</taxon>
        <taxon>Ecdysozoa</taxon>
        <taxon>Nematoda</taxon>
        <taxon>Chromadorea</taxon>
        <taxon>Rhabditida</taxon>
        <taxon>Rhabditina</taxon>
        <taxon>Rhabditomorpha</taxon>
        <taxon>Rhabditoidea</taxon>
        <taxon>Rhabditidae</taxon>
        <taxon>Peloderinae</taxon>
        <taxon>Caenorhabditis</taxon>
    </lineage>
</organism>
<dbReference type="AGR" id="WB:WBGene00043062"/>
<dbReference type="PaxDb" id="6239-Y54G2A.39"/>
<dbReference type="eggNOG" id="KOG4297">
    <property type="taxonomic scope" value="Eukaryota"/>
</dbReference>
<proteinExistence type="evidence at protein level"/>
<dbReference type="PANTHER" id="PTHR23062">
    <property type="entry name" value="HYPOTHETICAL PROTEIN C.ELEGANS"/>
    <property type="match status" value="1"/>
</dbReference>
<evidence type="ECO:0007829" key="6">
    <source>
        <dbReference type="PeptideAtlas" id="Q60F71"/>
    </source>
</evidence>
<dbReference type="WormBase" id="Y54G2A.39a">
    <property type="protein sequence ID" value="CE37574"/>
    <property type="gene ID" value="WBGene00043062"/>
    <property type="gene designation" value="clec-80"/>
</dbReference>
<dbReference type="PROSITE" id="PS50041">
    <property type="entry name" value="C_TYPE_LECTIN_2"/>
    <property type="match status" value="1"/>
</dbReference>
<evidence type="ECO:0000313" key="3">
    <source>
        <dbReference type="EMBL" id="CCD83527.1"/>
    </source>
</evidence>
<dbReference type="Proteomes" id="UP000001940">
    <property type="component" value="Chromosome IV"/>
</dbReference>
<dbReference type="HOGENOM" id="CLU_057197_1_0_1"/>
<feature type="domain" description="C-type lectin" evidence="2">
    <location>
        <begin position="28"/>
        <end position="142"/>
    </location>
</feature>
<dbReference type="PhylomeDB" id="Q60F71"/>
<gene>
    <name evidence="3 5" type="primary">clec-80</name>
    <name evidence="3" type="ORF">CELE_Y54G2A.39</name>
    <name evidence="5" type="ORF">Y54G2A.39</name>
</gene>
<dbReference type="SMART" id="SM00034">
    <property type="entry name" value="CLECT"/>
    <property type="match status" value="1"/>
</dbReference>
<evidence type="ECO:0000256" key="1">
    <source>
        <dbReference type="SAM" id="SignalP"/>
    </source>
</evidence>
<feature type="signal peptide" evidence="1">
    <location>
        <begin position="1"/>
        <end position="17"/>
    </location>
</feature>
<dbReference type="Gene3D" id="3.10.100.10">
    <property type="entry name" value="Mannose-Binding Protein A, subunit A"/>
    <property type="match status" value="1"/>
</dbReference>
<dbReference type="PANTHER" id="PTHR23062:SF3">
    <property type="entry name" value="ANF_RECEPTOR DOMAIN-CONTAINING PROTEIN-RELATED"/>
    <property type="match status" value="1"/>
</dbReference>
<dbReference type="UCSC" id="Y54G2A.39">
    <property type="organism name" value="c. elegans"/>
</dbReference>
<accession>Q60F71</accession>
<sequence>MKQFLLILLFFTSLAAAQQCWDSSDRLINGRCYKLVNQQLSYQDARSWCRYQNSVVSYLATVSDQITASFLASYAVTAFGSNEGSFWIGLSRSSSTYKWDDGTPLGWTNFNYQNSQDYVAESVTNAKWTAYNSETELKFVCSYYPLMPTTNLASSTDAPRTTEASTYWTSETLTSSST</sequence>
<dbReference type="InterPro" id="IPR001304">
    <property type="entry name" value="C-type_lectin-like"/>
</dbReference>
<dbReference type="AlphaFoldDB" id="Q60F71"/>
<dbReference type="RefSeq" id="NP_001023504.1">
    <property type="nucleotide sequence ID" value="NM_001028333.4"/>
</dbReference>
<feature type="chain" id="PRO_5004265766" evidence="1">
    <location>
        <begin position="18"/>
        <end position="178"/>
    </location>
</feature>
<dbReference type="PeptideAtlas" id="Q60F71"/>
<dbReference type="OrthoDB" id="5862733at2759"/>
<dbReference type="CDD" id="cd00037">
    <property type="entry name" value="CLECT"/>
    <property type="match status" value="1"/>
</dbReference>
<evidence type="ECO:0000313" key="5">
    <source>
        <dbReference type="WormBase" id="Y54G2A.39a"/>
    </source>
</evidence>
<dbReference type="InterPro" id="IPR016186">
    <property type="entry name" value="C-type_lectin-like/link_sf"/>
</dbReference>
<dbReference type="KEGG" id="cel:CELE_Y54G2A.39"/>
<protein>
    <submittedName>
        <fullName evidence="3">C-type lectin domain-containing protein</fullName>
    </submittedName>
</protein>
<dbReference type="Pfam" id="PF00059">
    <property type="entry name" value="Lectin_C"/>
    <property type="match status" value="1"/>
</dbReference>
<dbReference type="CTD" id="3565458"/>
<reference evidence="3 4" key="1">
    <citation type="journal article" date="1998" name="Science">
        <title>Genome sequence of the nematode C. elegans: a platform for investigating biology.</title>
        <authorList>
            <consortium name="The C. elegans sequencing consortium"/>
            <person name="Sulson J.E."/>
            <person name="Waterston R."/>
        </authorList>
    </citation>
    <scope>NUCLEOTIDE SEQUENCE [LARGE SCALE GENOMIC DNA]</scope>
    <source>
        <strain evidence="3 4">Bristol N2</strain>
    </source>
</reference>
<evidence type="ECO:0000259" key="2">
    <source>
        <dbReference type="PROSITE" id="PS50041"/>
    </source>
</evidence>
<keyword evidence="1" id="KW-0732">Signal</keyword>
<keyword evidence="6" id="KW-1267">Proteomics identification</keyword>
<dbReference type="GeneID" id="3565458"/>
<dbReference type="Bgee" id="WBGene00043062">
    <property type="expression patterns" value="Expressed in larva and 1 other cell type or tissue"/>
</dbReference>
<dbReference type="SUPFAM" id="SSF56436">
    <property type="entry name" value="C-type lectin-like"/>
    <property type="match status" value="1"/>
</dbReference>
<dbReference type="EMBL" id="BX284604">
    <property type="protein sequence ID" value="CCD83527.1"/>
    <property type="molecule type" value="Genomic_DNA"/>
</dbReference>
<dbReference type="ExpressionAtlas" id="Q60F71">
    <property type="expression patterns" value="baseline and differential"/>
</dbReference>
<keyword evidence="4" id="KW-1185">Reference proteome</keyword>
<dbReference type="OMA" id="QDARNWC"/>